<dbReference type="InterPro" id="IPR050109">
    <property type="entry name" value="HTH-type_TetR-like_transc_reg"/>
</dbReference>
<dbReference type="InterPro" id="IPR036271">
    <property type="entry name" value="Tet_transcr_reg_TetR-rel_C_sf"/>
</dbReference>
<name>A0AAW8NDX4_PSEOX</name>
<comment type="caution">
    <text evidence="4">The sequence shown here is derived from an EMBL/GenBank/DDBJ whole genome shotgun (WGS) entry which is preliminary data.</text>
</comment>
<dbReference type="GeneID" id="97423061"/>
<dbReference type="InterPro" id="IPR009057">
    <property type="entry name" value="Homeodomain-like_sf"/>
</dbReference>
<gene>
    <name evidence="4" type="ORF">J2X12_002272</name>
</gene>
<evidence type="ECO:0000259" key="3">
    <source>
        <dbReference type="PROSITE" id="PS50977"/>
    </source>
</evidence>
<feature type="domain" description="HTH tetR-type" evidence="3">
    <location>
        <begin position="9"/>
        <end position="69"/>
    </location>
</feature>
<dbReference type="SUPFAM" id="SSF46689">
    <property type="entry name" value="Homeodomain-like"/>
    <property type="match status" value="1"/>
</dbReference>
<dbReference type="InterPro" id="IPR001647">
    <property type="entry name" value="HTH_TetR"/>
</dbReference>
<evidence type="ECO:0000313" key="5">
    <source>
        <dbReference type="Proteomes" id="UP001262032"/>
    </source>
</evidence>
<dbReference type="GO" id="GO:0000976">
    <property type="term" value="F:transcription cis-regulatory region binding"/>
    <property type="evidence" value="ECO:0007669"/>
    <property type="project" value="TreeGrafter"/>
</dbReference>
<dbReference type="AlphaFoldDB" id="A0AAW8NDX4"/>
<dbReference type="Pfam" id="PF00440">
    <property type="entry name" value="TetR_N"/>
    <property type="match status" value="1"/>
</dbReference>
<dbReference type="SUPFAM" id="SSF48498">
    <property type="entry name" value="Tetracyclin repressor-like, C-terminal domain"/>
    <property type="match status" value="1"/>
</dbReference>
<dbReference type="Gene3D" id="1.10.357.10">
    <property type="entry name" value="Tetracycline Repressor, domain 2"/>
    <property type="match status" value="1"/>
</dbReference>
<evidence type="ECO:0000256" key="1">
    <source>
        <dbReference type="ARBA" id="ARBA00023125"/>
    </source>
</evidence>
<reference evidence="4" key="1">
    <citation type="submission" date="2023-07" db="EMBL/GenBank/DDBJ databases">
        <title>Sorghum-associated microbial communities from plants grown in Nebraska, USA.</title>
        <authorList>
            <person name="Schachtman D."/>
        </authorList>
    </citation>
    <scope>NUCLEOTIDE SEQUENCE</scope>
    <source>
        <strain evidence="4">BE261</strain>
    </source>
</reference>
<evidence type="ECO:0000256" key="2">
    <source>
        <dbReference type="PROSITE-ProRule" id="PRU00335"/>
    </source>
</evidence>
<dbReference type="Proteomes" id="UP001262032">
    <property type="component" value="Unassembled WGS sequence"/>
</dbReference>
<sequence length="199" mass="21349">MTTTPYHHGSLRQVLLEEGRLLLAERGVAAVTLRELARRASVSHAAPLRHFPDREALLDAIAAKGFDELTAALVSADVHADLHERLSIYSHTHVHFAVANAALMELMFSRDLDPRNGGAAAHSAAKFFSLGARLLGESDPQSLGPLPYLLTGMLEGISSLAARGRLPKDRVEEITSAAVDVMLPAIQNQLPKSHTAGTV</sequence>
<feature type="DNA-binding region" description="H-T-H motif" evidence="2">
    <location>
        <begin position="32"/>
        <end position="51"/>
    </location>
</feature>
<keyword evidence="1 2" id="KW-0238">DNA-binding</keyword>
<dbReference type="EMBL" id="JAVDWN010000007">
    <property type="protein sequence ID" value="MDR7164243.1"/>
    <property type="molecule type" value="Genomic_DNA"/>
</dbReference>
<protein>
    <submittedName>
        <fullName evidence="4">AcrR family transcriptional regulator</fullName>
    </submittedName>
</protein>
<evidence type="ECO:0000313" key="4">
    <source>
        <dbReference type="EMBL" id="MDR7164243.1"/>
    </source>
</evidence>
<dbReference type="PROSITE" id="PS50977">
    <property type="entry name" value="HTH_TETR_2"/>
    <property type="match status" value="1"/>
</dbReference>
<dbReference type="PANTHER" id="PTHR30055:SF220">
    <property type="entry name" value="TETR-FAMILY REGULATORY PROTEIN"/>
    <property type="match status" value="1"/>
</dbReference>
<accession>A0AAW8NDX4</accession>
<dbReference type="PANTHER" id="PTHR30055">
    <property type="entry name" value="HTH-TYPE TRANSCRIPTIONAL REGULATOR RUTR"/>
    <property type="match status" value="1"/>
</dbReference>
<dbReference type="RefSeq" id="WP_310112667.1">
    <property type="nucleotide sequence ID" value="NZ_JAVDTN010000008.1"/>
</dbReference>
<dbReference type="GO" id="GO:0003700">
    <property type="term" value="F:DNA-binding transcription factor activity"/>
    <property type="evidence" value="ECO:0007669"/>
    <property type="project" value="TreeGrafter"/>
</dbReference>
<organism evidence="4 5">
    <name type="scientific">Pseudarthrobacter oxydans</name>
    <name type="common">Arthrobacter oxydans</name>
    <dbReference type="NCBI Taxonomy" id="1671"/>
    <lineage>
        <taxon>Bacteria</taxon>
        <taxon>Bacillati</taxon>
        <taxon>Actinomycetota</taxon>
        <taxon>Actinomycetes</taxon>
        <taxon>Micrococcales</taxon>
        <taxon>Micrococcaceae</taxon>
        <taxon>Pseudarthrobacter</taxon>
    </lineage>
</organism>
<proteinExistence type="predicted"/>